<sequence length="63" mass="6856">LALAWLLAAFRDERMMVADSPGIYSLVNCEATSEHEEIGSDLSPVVCACVRRCHACAALMRVC</sequence>
<evidence type="ECO:0000313" key="1">
    <source>
        <dbReference type="EMBL" id="KAF4650210.1"/>
    </source>
</evidence>
<accession>A0A7J6KT25</accession>
<feature type="non-terminal residue" evidence="1">
    <location>
        <position position="1"/>
    </location>
</feature>
<protein>
    <submittedName>
        <fullName evidence="1">Uncharacterized protein</fullName>
    </submittedName>
</protein>
<dbReference type="Proteomes" id="UP000570595">
    <property type="component" value="Unassembled WGS sequence"/>
</dbReference>
<proteinExistence type="predicted"/>
<comment type="caution">
    <text evidence="1">The sequence shown here is derived from an EMBL/GenBank/DDBJ whole genome shotgun (WGS) entry which is preliminary data.</text>
</comment>
<reference evidence="1 2" key="1">
    <citation type="submission" date="2020-04" db="EMBL/GenBank/DDBJ databases">
        <title>Perkinsus olseni comparative genomics.</title>
        <authorList>
            <person name="Bogema D.R."/>
        </authorList>
    </citation>
    <scope>NUCLEOTIDE SEQUENCE [LARGE SCALE GENOMIC DNA]</scope>
    <source>
        <strain evidence="1">ATCC PRA-179</strain>
    </source>
</reference>
<gene>
    <name evidence="1" type="ORF">FOZ61_000582</name>
</gene>
<dbReference type="EMBL" id="JABAHT010001100">
    <property type="protein sequence ID" value="KAF4650210.1"/>
    <property type="molecule type" value="Genomic_DNA"/>
</dbReference>
<dbReference type="AlphaFoldDB" id="A0A7J6KT25"/>
<evidence type="ECO:0000313" key="2">
    <source>
        <dbReference type="Proteomes" id="UP000570595"/>
    </source>
</evidence>
<organism evidence="1 2">
    <name type="scientific">Perkinsus olseni</name>
    <name type="common">Perkinsus atlanticus</name>
    <dbReference type="NCBI Taxonomy" id="32597"/>
    <lineage>
        <taxon>Eukaryota</taxon>
        <taxon>Sar</taxon>
        <taxon>Alveolata</taxon>
        <taxon>Perkinsozoa</taxon>
        <taxon>Perkinsea</taxon>
        <taxon>Perkinsida</taxon>
        <taxon>Perkinsidae</taxon>
        <taxon>Perkinsus</taxon>
    </lineage>
</organism>
<name>A0A7J6KT25_PEROL</name>